<dbReference type="Pfam" id="PF05726">
    <property type="entry name" value="Pirin_C"/>
    <property type="match status" value="1"/>
</dbReference>
<dbReference type="InterPro" id="IPR014710">
    <property type="entry name" value="RmlC-like_jellyroll"/>
</dbReference>
<keyword evidence="6" id="KW-1185">Reference proteome</keyword>
<comment type="similarity">
    <text evidence="1 2">Belongs to the pirin family.</text>
</comment>
<dbReference type="Proteomes" id="UP001239019">
    <property type="component" value="Unassembled WGS sequence"/>
</dbReference>
<evidence type="ECO:0000256" key="2">
    <source>
        <dbReference type="RuleBase" id="RU003457"/>
    </source>
</evidence>
<dbReference type="InterPro" id="IPR008778">
    <property type="entry name" value="Pirin_C_dom"/>
</dbReference>
<evidence type="ECO:0000259" key="4">
    <source>
        <dbReference type="Pfam" id="PF05726"/>
    </source>
</evidence>
<evidence type="ECO:0000313" key="6">
    <source>
        <dbReference type="Proteomes" id="UP001239019"/>
    </source>
</evidence>
<dbReference type="PANTHER" id="PTHR13903:SF8">
    <property type="entry name" value="PIRIN"/>
    <property type="match status" value="1"/>
</dbReference>
<proteinExistence type="inferred from homology"/>
<reference evidence="5 6" key="1">
    <citation type="submission" date="2023-08" db="EMBL/GenBank/DDBJ databases">
        <title>Whole-genome sequencing of halo(alkali)philic microorganisms from hypersaline lakes.</title>
        <authorList>
            <person name="Sorokin D.Y."/>
            <person name="Abbas B."/>
            <person name="Merkel A.Y."/>
        </authorList>
    </citation>
    <scope>NUCLEOTIDE SEQUENCE [LARGE SCALE GENOMIC DNA]</scope>
    <source>
        <strain evidence="5 6">AB-CW4</strain>
    </source>
</reference>
<dbReference type="CDD" id="cd02909">
    <property type="entry name" value="cupin_pirin_N"/>
    <property type="match status" value="1"/>
</dbReference>
<sequence>MSERLPSPGSALSCRDEPHATTAIETIRGRKATLGPGVDLYRLMPRRQRRMVGAWCFLDHFGPMPISAGQGLDVAPHPHIGLHTVTWLLEGRILHRDSLGNEQLIRPGQLNLMTAGRGISHSEESPEGETGTLHGLQLWVAQPESGRHGEPAFQHHPQLPEHAVGDSRLTLFLGQWLAHTAPARVECPLVGAELQMGDSGKMELPLAPTFEHALVALDGPLHLDGTTTSEVGELADLGIGRERLTITGAPGSRALLIGGEPFEEEILMWWNFVARQPEEISEAREAWTRGEGFGRVTSYPGCPLDAPEFNPRPRAS</sequence>
<gene>
    <name evidence="5" type="ORF">RBH19_03540</name>
</gene>
<feature type="domain" description="Pirin C-terminal" evidence="4">
    <location>
        <begin position="193"/>
        <end position="290"/>
    </location>
</feature>
<dbReference type="EMBL" id="JAVDDT010000002">
    <property type="protein sequence ID" value="MDQ2068943.1"/>
    <property type="molecule type" value="Genomic_DNA"/>
</dbReference>
<evidence type="ECO:0000313" key="5">
    <source>
        <dbReference type="EMBL" id="MDQ2068943.1"/>
    </source>
</evidence>
<evidence type="ECO:0000259" key="3">
    <source>
        <dbReference type="Pfam" id="PF02678"/>
    </source>
</evidence>
<organism evidence="5 6">
    <name type="scientific">Natronospira bacteriovora</name>
    <dbReference type="NCBI Taxonomy" id="3069753"/>
    <lineage>
        <taxon>Bacteria</taxon>
        <taxon>Pseudomonadati</taxon>
        <taxon>Pseudomonadota</taxon>
        <taxon>Gammaproteobacteria</taxon>
        <taxon>Natronospirales</taxon>
        <taxon>Natronospiraceae</taxon>
        <taxon>Natronospira</taxon>
    </lineage>
</organism>
<evidence type="ECO:0000256" key="1">
    <source>
        <dbReference type="ARBA" id="ARBA00008416"/>
    </source>
</evidence>
<feature type="domain" description="Pirin N-terminal" evidence="3">
    <location>
        <begin position="40"/>
        <end position="140"/>
    </location>
</feature>
<dbReference type="InterPro" id="IPR003829">
    <property type="entry name" value="Pirin_N_dom"/>
</dbReference>
<dbReference type="RefSeq" id="WP_306727439.1">
    <property type="nucleotide sequence ID" value="NZ_JAVDDT010000002.1"/>
</dbReference>
<protein>
    <submittedName>
        <fullName evidence="5">Pirin family protein</fullName>
    </submittedName>
</protein>
<dbReference type="Pfam" id="PF02678">
    <property type="entry name" value="Pirin"/>
    <property type="match status" value="1"/>
</dbReference>
<accession>A0ABU0W4J5</accession>
<dbReference type="InterPro" id="IPR011051">
    <property type="entry name" value="RmlC_Cupin_sf"/>
</dbReference>
<dbReference type="PIRSF" id="PIRSF006232">
    <property type="entry name" value="Pirin"/>
    <property type="match status" value="1"/>
</dbReference>
<name>A0ABU0W4J5_9GAMM</name>
<dbReference type="PANTHER" id="PTHR13903">
    <property type="entry name" value="PIRIN-RELATED"/>
    <property type="match status" value="1"/>
</dbReference>
<dbReference type="InterPro" id="IPR012093">
    <property type="entry name" value="Pirin"/>
</dbReference>
<dbReference type="SUPFAM" id="SSF51182">
    <property type="entry name" value="RmlC-like cupins"/>
    <property type="match status" value="1"/>
</dbReference>
<dbReference type="Gene3D" id="2.60.120.10">
    <property type="entry name" value="Jelly Rolls"/>
    <property type="match status" value="2"/>
</dbReference>
<comment type="caution">
    <text evidence="5">The sequence shown here is derived from an EMBL/GenBank/DDBJ whole genome shotgun (WGS) entry which is preliminary data.</text>
</comment>